<dbReference type="InterPro" id="IPR035919">
    <property type="entry name" value="EAL_sf"/>
</dbReference>
<evidence type="ECO:0000313" key="5">
    <source>
        <dbReference type="Proteomes" id="UP001169242"/>
    </source>
</evidence>
<keyword evidence="2" id="KW-0812">Transmembrane</keyword>
<protein>
    <submittedName>
        <fullName evidence="4">EAL domain-containing protein</fullName>
    </submittedName>
</protein>
<dbReference type="SUPFAM" id="SSF141868">
    <property type="entry name" value="EAL domain-like"/>
    <property type="match status" value="1"/>
</dbReference>
<dbReference type="PROSITE" id="PS50005">
    <property type="entry name" value="TPR"/>
    <property type="match status" value="1"/>
</dbReference>
<dbReference type="Pfam" id="PF00563">
    <property type="entry name" value="EAL"/>
    <property type="match status" value="1"/>
</dbReference>
<organism evidence="4 5">
    <name type="scientific">Holtiella tumoricola</name>
    <dbReference type="NCBI Taxonomy" id="3018743"/>
    <lineage>
        <taxon>Bacteria</taxon>
        <taxon>Bacillati</taxon>
        <taxon>Bacillota</taxon>
        <taxon>Clostridia</taxon>
        <taxon>Lachnospirales</taxon>
        <taxon>Cellulosilyticaceae</taxon>
        <taxon>Holtiella</taxon>
    </lineage>
</organism>
<dbReference type="PANTHER" id="PTHR33121">
    <property type="entry name" value="CYCLIC DI-GMP PHOSPHODIESTERASE PDEF"/>
    <property type="match status" value="1"/>
</dbReference>
<dbReference type="SMART" id="SM00052">
    <property type="entry name" value="EAL"/>
    <property type="match status" value="1"/>
</dbReference>
<feature type="domain" description="EAL" evidence="3">
    <location>
        <begin position="412"/>
        <end position="668"/>
    </location>
</feature>
<reference evidence="4" key="1">
    <citation type="journal article" date="2023" name="Int. J. Syst. Evol. Microbiol.">
        <title>&lt;i&gt;Holtiella tumoricola&lt;/i&gt; gen. nov. sp. nov., isolated from a human clinical sample.</title>
        <authorList>
            <person name="Allen-Vercoe E."/>
            <person name="Daigneault M.C."/>
            <person name="Vancuren S.J."/>
            <person name="Cochrane K."/>
            <person name="O'Neal L.L."/>
            <person name="Sankaranarayanan K."/>
            <person name="Lawson P.A."/>
        </authorList>
    </citation>
    <scope>NUCLEOTIDE SEQUENCE</scope>
    <source>
        <strain evidence="4">CC70A</strain>
    </source>
</reference>
<dbReference type="InterPro" id="IPR050706">
    <property type="entry name" value="Cyclic-di-GMP_PDE-like"/>
</dbReference>
<gene>
    <name evidence="4" type="ORF">PBV87_06155</name>
</gene>
<dbReference type="AlphaFoldDB" id="A0AA42J0A6"/>
<dbReference type="SUPFAM" id="SSF48452">
    <property type="entry name" value="TPR-like"/>
    <property type="match status" value="1"/>
</dbReference>
<dbReference type="InterPro" id="IPR019734">
    <property type="entry name" value="TPR_rpt"/>
</dbReference>
<dbReference type="PANTHER" id="PTHR33121:SF70">
    <property type="entry name" value="SIGNALING PROTEIN YKOW"/>
    <property type="match status" value="1"/>
</dbReference>
<feature type="repeat" description="TPR" evidence="1">
    <location>
        <begin position="282"/>
        <end position="315"/>
    </location>
</feature>
<keyword evidence="2" id="KW-0472">Membrane</keyword>
<dbReference type="InterPro" id="IPR001633">
    <property type="entry name" value="EAL_dom"/>
</dbReference>
<accession>A0AA42J0A6</accession>
<proteinExistence type="predicted"/>
<comment type="caution">
    <text evidence="4">The sequence shown here is derived from an EMBL/GenBank/DDBJ whole genome shotgun (WGS) entry which is preliminary data.</text>
</comment>
<dbReference type="InterPro" id="IPR011990">
    <property type="entry name" value="TPR-like_helical_dom_sf"/>
</dbReference>
<evidence type="ECO:0000256" key="2">
    <source>
        <dbReference type="SAM" id="Phobius"/>
    </source>
</evidence>
<evidence type="ECO:0000256" key="1">
    <source>
        <dbReference type="PROSITE-ProRule" id="PRU00339"/>
    </source>
</evidence>
<evidence type="ECO:0000313" key="4">
    <source>
        <dbReference type="EMBL" id="MDA3731071.1"/>
    </source>
</evidence>
<sequence>MTKRKVIIIICLLIIVLGGSLYLREQKENSIERVQEIYRYKALAESKIQEGAIQEALEYIDKAFQEFTISEYNSSYQSIWDILMVLNKIPNSSYKLIDYLDVILITNQLDKDAEIYFLRKKAGLCILNVKYIEAVECIEEILELSEMPEQYYYRGKALVDLSIVANHLGAMETAVEILENIQLDTIDELRQADLEIYRLLNLVKNRIELEDYDKALNDLGQIDRYINQLPLEKRKEIACFSTLNKAKIYIGQGQIEEAEVLLDELQVSNIWDRTQAYQTFQTEYVTVLARLYTAQGDYDKAIENYKQILEQRFRGSSYGDYQNAINGIKEIYLKKGDFENYYLYEEYWEKLGEKRKKGQAEMLYQYVDKKCELAQMKQASNRVNIKNQVYLVILLGIILLLTKISLLPMGKRAYKQRKIKRFMKNNNYFLVYQPIVNPKTNQIMGLECLLRLEDKGKMVYPNILIPDIEETDMMEEIVLWEIQEITKNYSMIKGIEGYAKDFYVSLNISYKEIAHKEFIDILKKEAELLRKRGICLCLELTENTSIIDEQCVKEHIEELIRVGFLIAIDDFGVEYSNISLLDSFDFHKLKLDKHFIDNIEQSVVVQNVMKVINELSIELSIAVIVEGVEEEWQKEKIEKFASDNFSIQGYYYSKPLKIDEIKNYRVKE</sequence>
<dbReference type="RefSeq" id="WP_271011525.1">
    <property type="nucleotide sequence ID" value="NZ_JAQIFT010000025.1"/>
</dbReference>
<dbReference type="CDD" id="cd01948">
    <property type="entry name" value="EAL"/>
    <property type="match status" value="1"/>
</dbReference>
<dbReference type="Proteomes" id="UP001169242">
    <property type="component" value="Unassembled WGS sequence"/>
</dbReference>
<dbReference type="Gene3D" id="1.25.40.10">
    <property type="entry name" value="Tetratricopeptide repeat domain"/>
    <property type="match status" value="1"/>
</dbReference>
<keyword evidence="2" id="KW-1133">Transmembrane helix</keyword>
<keyword evidence="5" id="KW-1185">Reference proteome</keyword>
<name>A0AA42J0A6_9FIRM</name>
<dbReference type="GO" id="GO:0071111">
    <property type="term" value="F:cyclic-guanylate-specific phosphodiesterase activity"/>
    <property type="evidence" value="ECO:0007669"/>
    <property type="project" value="InterPro"/>
</dbReference>
<keyword evidence="1" id="KW-0802">TPR repeat</keyword>
<dbReference type="Gene3D" id="3.20.20.450">
    <property type="entry name" value="EAL domain"/>
    <property type="match status" value="1"/>
</dbReference>
<dbReference type="PROSITE" id="PS50883">
    <property type="entry name" value="EAL"/>
    <property type="match status" value="1"/>
</dbReference>
<feature type="transmembrane region" description="Helical" evidence="2">
    <location>
        <begin position="389"/>
        <end position="410"/>
    </location>
</feature>
<evidence type="ECO:0000259" key="3">
    <source>
        <dbReference type="PROSITE" id="PS50883"/>
    </source>
</evidence>
<dbReference type="EMBL" id="JAQIFT010000025">
    <property type="protein sequence ID" value="MDA3731071.1"/>
    <property type="molecule type" value="Genomic_DNA"/>
</dbReference>